<reference evidence="2 3" key="1">
    <citation type="submission" date="2016-10" db="EMBL/GenBank/DDBJ databases">
        <authorList>
            <person name="de Groot N.N."/>
        </authorList>
    </citation>
    <scope>NUCLEOTIDE SEQUENCE [LARGE SCALE GENOMIC DNA]</scope>
    <source>
        <strain evidence="2 3">DSM 21001</strain>
    </source>
</reference>
<dbReference type="AlphaFoldDB" id="A0A1I6N024"/>
<sequence>MRSFRVLIICAMAAASVAAVAQTRKTLDFPRFKLVNGKLDVDKDGIEMPASGASLCLVEGAKTCFQMAPHQETDGKFTYQFARDPLSERIVLKGGGSLAFFSASDYSVEPLKFDRLALLRYEENGRLTNLLPYIAVSFQGERAMWTLPDISAMPVLVTADLYWDFDANETRWDDHRYFVEAYRGDISSDRYVFLFKYLTKRKYASGDHKPVRVLGPERNEVLRRLLRAAAQP</sequence>
<protein>
    <recommendedName>
        <fullName evidence="4">Outer membrane lipoprotein-sorting protein</fullName>
    </recommendedName>
</protein>
<keyword evidence="3" id="KW-1185">Reference proteome</keyword>
<accession>A0A1I6N024</accession>
<feature type="signal peptide" evidence="1">
    <location>
        <begin position="1"/>
        <end position="21"/>
    </location>
</feature>
<gene>
    <name evidence="2" type="ORF">SAMN05421771_4138</name>
</gene>
<dbReference type="Proteomes" id="UP000199024">
    <property type="component" value="Unassembled WGS sequence"/>
</dbReference>
<keyword evidence="1" id="KW-0732">Signal</keyword>
<evidence type="ECO:0000256" key="1">
    <source>
        <dbReference type="SAM" id="SignalP"/>
    </source>
</evidence>
<name>A0A1I6N024_9BACT</name>
<dbReference type="EMBL" id="FOZL01000002">
    <property type="protein sequence ID" value="SFS21312.1"/>
    <property type="molecule type" value="Genomic_DNA"/>
</dbReference>
<evidence type="ECO:0008006" key="4">
    <source>
        <dbReference type="Google" id="ProtNLM"/>
    </source>
</evidence>
<dbReference type="STRING" id="474950.SAMN05421771_4138"/>
<proteinExistence type="predicted"/>
<evidence type="ECO:0000313" key="3">
    <source>
        <dbReference type="Proteomes" id="UP000199024"/>
    </source>
</evidence>
<organism evidence="2 3">
    <name type="scientific">Granulicella pectinivorans</name>
    <dbReference type="NCBI Taxonomy" id="474950"/>
    <lineage>
        <taxon>Bacteria</taxon>
        <taxon>Pseudomonadati</taxon>
        <taxon>Acidobacteriota</taxon>
        <taxon>Terriglobia</taxon>
        <taxon>Terriglobales</taxon>
        <taxon>Acidobacteriaceae</taxon>
        <taxon>Granulicella</taxon>
    </lineage>
</organism>
<evidence type="ECO:0000313" key="2">
    <source>
        <dbReference type="EMBL" id="SFS21312.1"/>
    </source>
</evidence>
<feature type="chain" id="PRO_5011453889" description="Outer membrane lipoprotein-sorting protein" evidence="1">
    <location>
        <begin position="22"/>
        <end position="232"/>
    </location>
</feature>